<evidence type="ECO:0000256" key="13">
    <source>
        <dbReference type="ARBA" id="ARBA00024295"/>
    </source>
</evidence>
<evidence type="ECO:0000256" key="2">
    <source>
        <dbReference type="ARBA" id="ARBA00004785"/>
    </source>
</evidence>
<evidence type="ECO:0000256" key="9">
    <source>
        <dbReference type="ARBA" id="ARBA00023002"/>
    </source>
</evidence>
<dbReference type="KEGG" id="rru:Rru_A2504"/>
<dbReference type="UniPathway" id="UPA00251">
    <property type="reaction ID" value="UER00323"/>
</dbReference>
<gene>
    <name evidence="19" type="ordered locus">Rru_A2504</name>
</gene>
<dbReference type="SFLD" id="SFLDG01065">
    <property type="entry name" value="anaerobic_coproporphyrinogen-I"/>
    <property type="match status" value="1"/>
</dbReference>
<evidence type="ECO:0000313" key="19">
    <source>
        <dbReference type="EMBL" id="ABC23304.1"/>
    </source>
</evidence>
<feature type="binding site" evidence="16">
    <location>
        <begin position="82"/>
        <end position="84"/>
    </location>
    <ligand>
        <name>S-adenosyl-L-methionine</name>
        <dbReference type="ChEBI" id="CHEBI:59789"/>
        <label>2</label>
    </ligand>
</feature>
<dbReference type="GO" id="GO:0006782">
    <property type="term" value="P:protoporphyrinogen IX biosynthetic process"/>
    <property type="evidence" value="ECO:0007669"/>
    <property type="project" value="UniProtKB-UniPathway"/>
</dbReference>
<evidence type="ECO:0000256" key="1">
    <source>
        <dbReference type="ARBA" id="ARBA00004496"/>
    </source>
</evidence>
<evidence type="ECO:0000256" key="3">
    <source>
        <dbReference type="ARBA" id="ARBA00005493"/>
    </source>
</evidence>
<dbReference type="STRING" id="269796.Rru_A2504"/>
<feature type="domain" description="Radical SAM core" evidence="18">
    <location>
        <begin position="61"/>
        <end position="295"/>
    </location>
</feature>
<protein>
    <recommendedName>
        <fullName evidence="15">Coproporphyrinogen-III oxidase</fullName>
        <ecNumber evidence="15">1.3.98.3</ecNumber>
    </recommendedName>
</protein>
<evidence type="ECO:0000256" key="11">
    <source>
        <dbReference type="ARBA" id="ARBA00023014"/>
    </source>
</evidence>
<dbReference type="SMART" id="SM00729">
    <property type="entry name" value="Elp3"/>
    <property type="match status" value="1"/>
</dbReference>
<dbReference type="RefSeq" id="WP_011390257.1">
    <property type="nucleotide sequence ID" value="NC_007643.1"/>
</dbReference>
<dbReference type="SUPFAM" id="SSF102114">
    <property type="entry name" value="Radical SAM enzymes"/>
    <property type="match status" value="1"/>
</dbReference>
<dbReference type="CDD" id="cd01335">
    <property type="entry name" value="Radical_SAM"/>
    <property type="match status" value="1"/>
</dbReference>
<name>Q2RRE1_RHORT</name>
<dbReference type="InterPro" id="IPR007197">
    <property type="entry name" value="rSAM"/>
</dbReference>
<feature type="binding site" evidence="16">
    <location>
        <position position="199"/>
    </location>
    <ligand>
        <name>S-adenosyl-L-methionine</name>
        <dbReference type="ChEBI" id="CHEBI:59789"/>
        <label>2</label>
    </ligand>
</feature>
<dbReference type="Pfam" id="PF04055">
    <property type="entry name" value="Radical_SAM"/>
    <property type="match status" value="1"/>
</dbReference>
<dbReference type="PIRSF" id="PIRSF000167">
    <property type="entry name" value="HemN"/>
    <property type="match status" value="1"/>
</dbReference>
<keyword evidence="20" id="KW-1185">Reference proteome</keyword>
<dbReference type="EMBL" id="CP000230">
    <property type="protein sequence ID" value="ABC23304.1"/>
    <property type="molecule type" value="Genomic_DNA"/>
</dbReference>
<dbReference type="EnsemblBacteria" id="ABC23304">
    <property type="protein sequence ID" value="ABC23304"/>
    <property type="gene ID" value="Rru_A2504"/>
</dbReference>
<proteinExistence type="inferred from homology"/>
<dbReference type="GO" id="GO:0004109">
    <property type="term" value="F:coproporphyrinogen oxidase activity"/>
    <property type="evidence" value="ECO:0007669"/>
    <property type="project" value="InterPro"/>
</dbReference>
<keyword evidence="6 15" id="KW-0963">Cytoplasm</keyword>
<evidence type="ECO:0000256" key="7">
    <source>
        <dbReference type="ARBA" id="ARBA00022691"/>
    </source>
</evidence>
<dbReference type="InterPro" id="IPR006638">
    <property type="entry name" value="Elp3/MiaA/NifB-like_rSAM"/>
</dbReference>
<dbReference type="AlphaFoldDB" id="Q2RRE1"/>
<dbReference type="InterPro" id="IPR004558">
    <property type="entry name" value="Coprogen_oxidase_HemN"/>
</dbReference>
<dbReference type="eggNOG" id="COG0635">
    <property type="taxonomic scope" value="Bacteria"/>
</dbReference>
<keyword evidence="8 15" id="KW-0479">Metal-binding</keyword>
<dbReference type="EC" id="1.3.98.3" evidence="15"/>
<feature type="binding site" evidence="16">
    <location>
        <position position="127"/>
    </location>
    <ligand>
        <name>S-adenosyl-L-methionine</name>
        <dbReference type="ChEBI" id="CHEBI:59789"/>
        <label>1</label>
    </ligand>
</feature>
<evidence type="ECO:0000256" key="16">
    <source>
        <dbReference type="PIRSR" id="PIRSR000167-1"/>
    </source>
</evidence>
<evidence type="ECO:0000256" key="14">
    <source>
        <dbReference type="ARBA" id="ARBA00048321"/>
    </source>
</evidence>
<dbReference type="PhylomeDB" id="Q2RRE1"/>
<keyword evidence="10 15" id="KW-0408">Iron</keyword>
<dbReference type="PATRIC" id="fig|269796.9.peg.2610"/>
<comment type="subcellular location">
    <subcellularLocation>
        <location evidence="1 15">Cytoplasm</location>
    </subcellularLocation>
</comment>
<dbReference type="PROSITE" id="PS51918">
    <property type="entry name" value="RADICAL_SAM"/>
    <property type="match status" value="1"/>
</dbReference>
<organism evidence="19 20">
    <name type="scientific">Rhodospirillum rubrum (strain ATCC 11170 / ATH 1.1.1 / DSM 467 / LMG 4362 / NCIMB 8255 / S1)</name>
    <dbReference type="NCBI Taxonomy" id="269796"/>
    <lineage>
        <taxon>Bacteria</taxon>
        <taxon>Pseudomonadati</taxon>
        <taxon>Pseudomonadota</taxon>
        <taxon>Alphaproteobacteria</taxon>
        <taxon>Rhodospirillales</taxon>
        <taxon>Rhodospirillaceae</taxon>
        <taxon>Rhodospirillum</taxon>
    </lineage>
</organism>
<dbReference type="InterPro" id="IPR023404">
    <property type="entry name" value="rSAM_horseshoe"/>
</dbReference>
<dbReference type="GO" id="GO:0005737">
    <property type="term" value="C:cytoplasm"/>
    <property type="evidence" value="ECO:0007669"/>
    <property type="project" value="UniProtKB-SubCell"/>
</dbReference>
<feature type="binding site" evidence="17">
    <location>
        <position position="83"/>
    </location>
    <ligand>
        <name>[4Fe-4S] cluster</name>
        <dbReference type="ChEBI" id="CHEBI:49883"/>
        <note>4Fe-4S-S-AdoMet</note>
    </ligand>
</feature>
<feature type="binding site" evidence="16">
    <location>
        <position position="344"/>
    </location>
    <ligand>
        <name>S-adenosyl-L-methionine</name>
        <dbReference type="ChEBI" id="CHEBI:59789"/>
        <label>1</label>
    </ligand>
</feature>
<evidence type="ECO:0000259" key="18">
    <source>
        <dbReference type="PROSITE" id="PS51918"/>
    </source>
</evidence>
<dbReference type="Gene3D" id="1.10.10.920">
    <property type="match status" value="1"/>
</dbReference>
<feature type="binding site" evidence="16">
    <location>
        <position position="258"/>
    </location>
    <ligand>
        <name>S-adenosyl-L-methionine</name>
        <dbReference type="ChEBI" id="CHEBI:59789"/>
        <label>2</label>
    </ligand>
</feature>
<dbReference type="GO" id="GO:0051539">
    <property type="term" value="F:4 iron, 4 sulfur cluster binding"/>
    <property type="evidence" value="ECO:0007669"/>
    <property type="project" value="UniProtKB-KW"/>
</dbReference>
<comment type="similarity">
    <text evidence="3 15">Belongs to the anaerobic coproporphyrinogen-III oxidase family.</text>
</comment>
<evidence type="ECO:0000256" key="5">
    <source>
        <dbReference type="ARBA" id="ARBA00022485"/>
    </source>
</evidence>
<sequence>MDGETNTLHPEASQASAISAKTQALASKYDLRLPRYTSYPTAPHFHGGVGAETYGQWLEALEPGSPASLYLHVAYCAEMCWFCGCHTRVTKRYDPVADYLDALLSESAMVAKRLSGPLKVTHVHFGGGTPTILTADDFVRTIDTLRADFGLADVAEIAVEMDPRTATLDYVKAMARAGVTRASIGVQDFKDDVQKAINRIQPIELVAQVIDWLRDNGISDINMDLVYGLPHQTTSSVLHTIDQAIAMAPRRVSLFGYAHVPWMKKHMRLIDEASLPDVPERWSQYLAATAHFQALGYVAVGLDHFAAPDDEMARALSEGILHRNFQGYTTDTAPALIGLGASGIGYLPQGYVANEGEIGAYKELIRGGSFATKRGIAVSTDDMVRRSVIERLMCDLAVDLGAVAREYGLPDDTFATELAAMDSLEGDGVLVREGGVVHITELGRPLVRAVCAKFDRYLKMGEQRHSRAV</sequence>
<keyword evidence="5 15" id="KW-0004">4Fe-4S</keyword>
<dbReference type="InterPro" id="IPR058240">
    <property type="entry name" value="rSAM_sf"/>
</dbReference>
<evidence type="ECO:0000256" key="15">
    <source>
        <dbReference type="PIRNR" id="PIRNR000167"/>
    </source>
</evidence>
<comment type="pathway">
    <text evidence="2 15">Porphyrin-containing compound metabolism; protoporphyrin-IX biosynthesis; protoporphyrinogen-IX from coproporphyrinogen-III (AdoMet route): step 1/1.</text>
</comment>
<feature type="binding site" evidence="16">
    <location>
        <position position="224"/>
    </location>
    <ligand>
        <name>S-adenosyl-L-methionine</name>
        <dbReference type="ChEBI" id="CHEBI:59789"/>
        <label>2</label>
    </ligand>
</feature>
<keyword evidence="12 15" id="KW-0627">Porphyrin biosynthesis</keyword>
<evidence type="ECO:0000256" key="8">
    <source>
        <dbReference type="ARBA" id="ARBA00022723"/>
    </source>
</evidence>
<feature type="binding site" evidence="16">
    <location>
        <position position="70"/>
    </location>
    <ligand>
        <name>S-adenosyl-L-methionine</name>
        <dbReference type="ChEBI" id="CHEBI:59789"/>
        <label>1</label>
    </ligand>
</feature>
<reference evidence="19 20" key="1">
    <citation type="journal article" date="2011" name="Stand. Genomic Sci.">
        <title>Complete genome sequence of Rhodospirillum rubrum type strain (S1).</title>
        <authorList>
            <person name="Munk A.C."/>
            <person name="Copeland A."/>
            <person name="Lucas S."/>
            <person name="Lapidus A."/>
            <person name="Del Rio T.G."/>
            <person name="Barry K."/>
            <person name="Detter J.C."/>
            <person name="Hammon N."/>
            <person name="Israni S."/>
            <person name="Pitluck S."/>
            <person name="Brettin T."/>
            <person name="Bruce D."/>
            <person name="Han C."/>
            <person name="Tapia R."/>
            <person name="Gilna P."/>
            <person name="Schmutz J."/>
            <person name="Larimer F."/>
            <person name="Land M."/>
            <person name="Kyrpides N.C."/>
            <person name="Mavromatis K."/>
            <person name="Richardson P."/>
            <person name="Rohde M."/>
            <person name="Goker M."/>
            <person name="Klenk H.P."/>
            <person name="Zhang Y."/>
            <person name="Roberts G.P."/>
            <person name="Reslewic S."/>
            <person name="Schwartz D.C."/>
        </authorList>
    </citation>
    <scope>NUCLEOTIDE SEQUENCE [LARGE SCALE GENOMIC DNA]</scope>
    <source>
        <strain evidence="20">ATCC 11170 / ATH 1.1.1 / DSM 467 / LMG 4362 / NCIMB 8255 / S1</strain>
    </source>
</reference>
<evidence type="ECO:0000256" key="17">
    <source>
        <dbReference type="PIRSR" id="PIRSR000167-2"/>
    </source>
</evidence>
<evidence type="ECO:0000256" key="10">
    <source>
        <dbReference type="ARBA" id="ARBA00023004"/>
    </source>
</evidence>
<evidence type="ECO:0000313" key="20">
    <source>
        <dbReference type="Proteomes" id="UP000001929"/>
    </source>
</evidence>
<dbReference type="Gene3D" id="3.80.30.20">
    <property type="entry name" value="tm_1862 like domain"/>
    <property type="match status" value="1"/>
</dbReference>
<feature type="binding site" evidence="16">
    <location>
        <position position="187"/>
    </location>
    <ligand>
        <name>S-adenosyl-L-methionine</name>
        <dbReference type="ChEBI" id="CHEBI:59789"/>
        <label>2</label>
    </ligand>
</feature>
<feature type="binding site" evidence="17">
    <location>
        <position position="76"/>
    </location>
    <ligand>
        <name>[4Fe-4S] cluster</name>
        <dbReference type="ChEBI" id="CHEBI:49883"/>
        <note>4Fe-4S-S-AdoMet</note>
    </ligand>
</feature>
<dbReference type="HOGENOM" id="CLU_027579_3_0_5"/>
<evidence type="ECO:0000256" key="6">
    <source>
        <dbReference type="ARBA" id="ARBA00022490"/>
    </source>
</evidence>
<comment type="cofactor">
    <cofactor evidence="15 17">
        <name>[4Fe-4S] cluster</name>
        <dbReference type="ChEBI" id="CHEBI:49883"/>
    </cofactor>
    <text evidence="15 17">Binds 1 [4Fe-4S] cluster. The cluster is coordinated with 3 cysteines and an exchangeable S-adenosyl-L-methionine.</text>
</comment>
<keyword evidence="11 15" id="KW-0411">Iron-sulfur</keyword>
<keyword evidence="9 15" id="KW-0560">Oxidoreductase</keyword>
<dbReference type="GO" id="GO:0046872">
    <property type="term" value="F:metal ion binding"/>
    <property type="evidence" value="ECO:0007669"/>
    <property type="project" value="UniProtKB-KW"/>
</dbReference>
<feature type="binding site" evidence="17">
    <location>
        <position position="80"/>
    </location>
    <ligand>
        <name>[4Fe-4S] cluster</name>
        <dbReference type="ChEBI" id="CHEBI:49883"/>
        <note>4Fe-4S-S-AdoMet</note>
    </ligand>
</feature>
<dbReference type="Proteomes" id="UP000001929">
    <property type="component" value="Chromosome"/>
</dbReference>
<comment type="catalytic activity">
    <reaction evidence="14 15">
        <text>coproporphyrinogen III + 2 S-adenosyl-L-methionine = protoporphyrinogen IX + 2 5'-deoxyadenosine + 2 L-methionine + 2 CO2</text>
        <dbReference type="Rhea" id="RHEA:15425"/>
        <dbReference type="ChEBI" id="CHEBI:16526"/>
        <dbReference type="ChEBI" id="CHEBI:17319"/>
        <dbReference type="ChEBI" id="CHEBI:57307"/>
        <dbReference type="ChEBI" id="CHEBI:57309"/>
        <dbReference type="ChEBI" id="CHEBI:57844"/>
        <dbReference type="ChEBI" id="CHEBI:59789"/>
        <dbReference type="EC" id="1.3.98.3"/>
    </reaction>
</comment>
<comment type="subunit">
    <text evidence="4">Monomer.</text>
</comment>
<dbReference type="SFLD" id="SFLDS00029">
    <property type="entry name" value="Radical_SAM"/>
    <property type="match status" value="1"/>
</dbReference>
<dbReference type="InterPro" id="IPR034505">
    <property type="entry name" value="Coproporphyrinogen-III_oxidase"/>
</dbReference>
<feature type="binding site" evidence="16">
    <location>
        <begin position="128"/>
        <end position="129"/>
    </location>
    <ligand>
        <name>S-adenosyl-L-methionine</name>
        <dbReference type="ChEBI" id="CHEBI:59789"/>
        <label>2</label>
    </ligand>
</feature>
<accession>Q2RRE1</accession>
<evidence type="ECO:0000256" key="4">
    <source>
        <dbReference type="ARBA" id="ARBA00011245"/>
    </source>
</evidence>
<dbReference type="NCBIfam" id="TIGR00538">
    <property type="entry name" value="hemN"/>
    <property type="match status" value="1"/>
</dbReference>
<evidence type="ECO:0000256" key="12">
    <source>
        <dbReference type="ARBA" id="ARBA00023244"/>
    </source>
</evidence>
<dbReference type="PANTHER" id="PTHR13932:SF6">
    <property type="entry name" value="OXYGEN-INDEPENDENT COPROPORPHYRINOGEN III OXIDASE"/>
    <property type="match status" value="1"/>
</dbReference>
<feature type="binding site" evidence="16">
    <location>
        <position position="160"/>
    </location>
    <ligand>
        <name>S-adenosyl-L-methionine</name>
        <dbReference type="ChEBI" id="CHEBI:59789"/>
        <label>1</label>
    </ligand>
</feature>
<dbReference type="PANTHER" id="PTHR13932">
    <property type="entry name" value="COPROPORPHYRINIGEN III OXIDASE"/>
    <property type="match status" value="1"/>
</dbReference>
<dbReference type="GO" id="GO:0051989">
    <property type="term" value="F:coproporphyrinogen dehydrogenase activity"/>
    <property type="evidence" value="ECO:0007669"/>
    <property type="project" value="UniProtKB-EC"/>
</dbReference>
<comment type="function">
    <text evidence="13">Involved in the heme biosynthesis. Catalyzes the anaerobic oxidative decarboxylation of propionate groups of rings A and B of coproporphyrinogen III to yield the vinyl groups in protoporphyrinogen IX.</text>
</comment>
<keyword evidence="7 15" id="KW-0949">S-adenosyl-L-methionine</keyword>